<keyword evidence="3" id="KW-1185">Reference proteome</keyword>
<name>A0ABT1QLE7_9GAMM</name>
<feature type="chain" id="PRO_5046428250" evidence="1">
    <location>
        <begin position="22"/>
        <end position="161"/>
    </location>
</feature>
<feature type="signal peptide" evidence="1">
    <location>
        <begin position="1"/>
        <end position="21"/>
    </location>
</feature>
<dbReference type="RefSeq" id="WP_255910431.1">
    <property type="nucleotide sequence ID" value="NZ_JANFQO010000001.1"/>
</dbReference>
<gene>
    <name evidence="2" type="ORF">NM961_01330</name>
</gene>
<dbReference type="EMBL" id="JANFQO010000001">
    <property type="protein sequence ID" value="MCQ4163341.1"/>
    <property type="molecule type" value="Genomic_DNA"/>
</dbReference>
<organism evidence="2 3">
    <name type="scientific">Tahibacter harae</name>
    <dbReference type="NCBI Taxonomy" id="2963937"/>
    <lineage>
        <taxon>Bacteria</taxon>
        <taxon>Pseudomonadati</taxon>
        <taxon>Pseudomonadota</taxon>
        <taxon>Gammaproteobacteria</taxon>
        <taxon>Lysobacterales</taxon>
        <taxon>Rhodanobacteraceae</taxon>
        <taxon>Tahibacter</taxon>
    </lineage>
</organism>
<evidence type="ECO:0000256" key="1">
    <source>
        <dbReference type="SAM" id="SignalP"/>
    </source>
</evidence>
<protein>
    <submittedName>
        <fullName evidence="2">Uncharacterized protein</fullName>
    </submittedName>
</protein>
<evidence type="ECO:0000313" key="2">
    <source>
        <dbReference type="EMBL" id="MCQ4163341.1"/>
    </source>
</evidence>
<comment type="caution">
    <text evidence="2">The sequence shown here is derived from an EMBL/GenBank/DDBJ whole genome shotgun (WGS) entry which is preliminary data.</text>
</comment>
<sequence length="161" mass="17534">MNRFRALALAVAFTASAAAQAVEFSTLEERMSRAEFTAAGLQNLSPEQLKALNDWLRINGLAPGAPVARGKSGPNDVPEFYPEEEDRQVIESSIAGNLDGWLGKTSFKLENGQVWQQADSSRMTGLGLSSPAVRIRPTLLGNWLMYVDGCGCKPLPVRRIK</sequence>
<reference evidence="2" key="1">
    <citation type="submission" date="2022-07" db="EMBL/GenBank/DDBJ databases">
        <title>Tahibacter sp., a new gammaproteobacterium isolated from the silt sample collected at pig farm.</title>
        <authorList>
            <person name="Chen H."/>
        </authorList>
    </citation>
    <scope>NUCLEOTIDE SEQUENCE</scope>
    <source>
        <strain evidence="2">P2K</strain>
    </source>
</reference>
<keyword evidence="1" id="KW-0732">Signal</keyword>
<dbReference type="Proteomes" id="UP001165498">
    <property type="component" value="Unassembled WGS sequence"/>
</dbReference>
<evidence type="ECO:0000313" key="3">
    <source>
        <dbReference type="Proteomes" id="UP001165498"/>
    </source>
</evidence>
<accession>A0ABT1QLE7</accession>
<proteinExistence type="predicted"/>